<evidence type="ECO:0008006" key="5">
    <source>
        <dbReference type="Google" id="ProtNLM"/>
    </source>
</evidence>
<name>A0ABU8C2Q2_9GAMM</name>
<accession>A0ABU8C2Q2</accession>
<comment type="caution">
    <text evidence="3">The sequence shown here is derived from an EMBL/GenBank/DDBJ whole genome shotgun (WGS) entry which is preliminary data.</text>
</comment>
<dbReference type="Proteomes" id="UP001375382">
    <property type="component" value="Unassembled WGS sequence"/>
</dbReference>
<feature type="coiled-coil region" evidence="1">
    <location>
        <begin position="20"/>
        <end position="70"/>
    </location>
</feature>
<evidence type="ECO:0000313" key="4">
    <source>
        <dbReference type="Proteomes" id="UP001375382"/>
    </source>
</evidence>
<evidence type="ECO:0000256" key="2">
    <source>
        <dbReference type="SAM" id="SignalP"/>
    </source>
</evidence>
<keyword evidence="1" id="KW-0175">Coiled coil</keyword>
<protein>
    <recommendedName>
        <fullName evidence="5">YARHG domain-containing protein</fullName>
    </recommendedName>
</protein>
<gene>
    <name evidence="3" type="ORF">MN202_02880</name>
</gene>
<dbReference type="EMBL" id="JALAAR010000002">
    <property type="protein sequence ID" value="MEH8016167.1"/>
    <property type="molecule type" value="Genomic_DNA"/>
</dbReference>
<proteinExistence type="predicted"/>
<keyword evidence="4" id="KW-1185">Reference proteome</keyword>
<feature type="signal peptide" evidence="2">
    <location>
        <begin position="1"/>
        <end position="18"/>
    </location>
</feature>
<feature type="chain" id="PRO_5045726964" description="YARHG domain-containing protein" evidence="2">
    <location>
        <begin position="19"/>
        <end position="78"/>
    </location>
</feature>
<sequence length="78" mass="9101">MRQIVFCLLLLQPLPLLAAIQFSQSECQKLNAQRLEVRKQLRQPYDAEHGQKLQAKLQELERVLKNHCKKPVKDTPPL</sequence>
<keyword evidence="2" id="KW-0732">Signal</keyword>
<organism evidence="3 4">
    <name type="scientific">Rheinheimera muenzenbergensis</name>
    <dbReference type="NCBI Taxonomy" id="1193628"/>
    <lineage>
        <taxon>Bacteria</taxon>
        <taxon>Pseudomonadati</taxon>
        <taxon>Pseudomonadota</taxon>
        <taxon>Gammaproteobacteria</taxon>
        <taxon>Chromatiales</taxon>
        <taxon>Chromatiaceae</taxon>
        <taxon>Rheinheimera</taxon>
    </lineage>
</organism>
<evidence type="ECO:0000313" key="3">
    <source>
        <dbReference type="EMBL" id="MEH8016167.1"/>
    </source>
</evidence>
<reference evidence="3 4" key="1">
    <citation type="journal article" date="2023" name="Ecotoxicol. Environ. Saf.">
        <title>Mercury remediation potential of mercury-resistant strain Rheinheimera metallidurans sp. nov. isolated from a municipal waste dumping site.</title>
        <authorList>
            <person name="Yadav V."/>
            <person name="Manjhi A."/>
            <person name="Vadakedath N."/>
        </authorList>
    </citation>
    <scope>NUCLEOTIDE SEQUENCE [LARGE SCALE GENOMIC DNA]</scope>
    <source>
        <strain evidence="3 4">E-49</strain>
    </source>
</reference>
<evidence type="ECO:0000256" key="1">
    <source>
        <dbReference type="SAM" id="Coils"/>
    </source>
</evidence>
<dbReference type="RefSeq" id="WP_335734584.1">
    <property type="nucleotide sequence ID" value="NZ_JALAAR010000002.1"/>
</dbReference>